<organism evidence="2 3">
    <name type="scientific">Volvox reticuliferus</name>
    <dbReference type="NCBI Taxonomy" id="1737510"/>
    <lineage>
        <taxon>Eukaryota</taxon>
        <taxon>Viridiplantae</taxon>
        <taxon>Chlorophyta</taxon>
        <taxon>core chlorophytes</taxon>
        <taxon>Chlorophyceae</taxon>
        <taxon>CS clade</taxon>
        <taxon>Chlamydomonadales</taxon>
        <taxon>Volvocaceae</taxon>
        <taxon>Volvox</taxon>
    </lineage>
</organism>
<keyword evidence="3" id="KW-1185">Reference proteome</keyword>
<evidence type="ECO:0000313" key="3">
    <source>
        <dbReference type="Proteomes" id="UP000747110"/>
    </source>
</evidence>
<dbReference type="AlphaFoldDB" id="A0A8J4D5L4"/>
<dbReference type="OrthoDB" id="552559at2759"/>
<dbReference type="Proteomes" id="UP000747110">
    <property type="component" value="Unassembled WGS sequence"/>
</dbReference>
<name>A0A8J4D5L4_9CHLO</name>
<accession>A0A8J4D5L4</accession>
<evidence type="ECO:0000256" key="1">
    <source>
        <dbReference type="SAM" id="MobiDB-lite"/>
    </source>
</evidence>
<comment type="caution">
    <text evidence="2">The sequence shown here is derived from an EMBL/GenBank/DDBJ whole genome shotgun (WGS) entry which is preliminary data.</text>
</comment>
<gene>
    <name evidence="2" type="ORF">Vretifemale_19988</name>
</gene>
<sequence>RGGVANATGLQGRLQAVLANLKAAFDREAEIAMSCKPQSPPPGSLLVEVCSRTREAHLTKAVCRILQLYGEAAEDGSSGGVGCAAGAGPQALMSAPDAAVNKAAQPLLVQPLVGQQVHVFLDSKRGDWGIEPGSNLLVLMPYKVLRVPISGAQAPVTGPETGARTLAPGLGGGPGGLEGGVGGGAVGGAQLREGGAGGLGLSKSSGSDNRTAAMETSCGDGGREPGGTAVSGLGESTEELVVLAHVTRRYGSAVS</sequence>
<feature type="region of interest" description="Disordered" evidence="1">
    <location>
        <begin position="196"/>
        <end position="236"/>
    </location>
</feature>
<evidence type="ECO:0000313" key="2">
    <source>
        <dbReference type="EMBL" id="GIL92417.1"/>
    </source>
</evidence>
<protein>
    <submittedName>
        <fullName evidence="2">Uncharacterized protein</fullName>
    </submittedName>
</protein>
<proteinExistence type="predicted"/>
<feature type="non-terminal residue" evidence="2">
    <location>
        <position position="1"/>
    </location>
</feature>
<dbReference type="EMBL" id="BNCP01000077">
    <property type="protein sequence ID" value="GIL92417.1"/>
    <property type="molecule type" value="Genomic_DNA"/>
</dbReference>
<reference evidence="2" key="1">
    <citation type="journal article" date="2021" name="Proc. Natl. Acad. Sci. U.S.A.">
        <title>Three genomes in the algal genus Volvox reveal the fate of a haploid sex-determining region after a transition to homothallism.</title>
        <authorList>
            <person name="Yamamoto K."/>
            <person name="Hamaji T."/>
            <person name="Kawai-Toyooka H."/>
            <person name="Matsuzaki R."/>
            <person name="Takahashi F."/>
            <person name="Nishimura Y."/>
            <person name="Kawachi M."/>
            <person name="Noguchi H."/>
            <person name="Minakuchi Y."/>
            <person name="Umen J.G."/>
            <person name="Toyoda A."/>
            <person name="Nozaki H."/>
        </authorList>
    </citation>
    <scope>NUCLEOTIDE SEQUENCE</scope>
    <source>
        <strain evidence="2">NIES-3786</strain>
    </source>
</reference>